<dbReference type="EMBL" id="CATOUU010000056">
    <property type="protein sequence ID" value="CAI9914748.1"/>
    <property type="molecule type" value="Genomic_DNA"/>
</dbReference>
<reference evidence="2 3" key="2">
    <citation type="submission" date="2024-07" db="EMBL/GenBank/DDBJ databases">
        <authorList>
            <person name="Akdeniz Z."/>
        </authorList>
    </citation>
    <scope>NUCLEOTIDE SEQUENCE [LARGE SCALE GENOMIC DNA]</scope>
</reference>
<proteinExistence type="predicted"/>
<reference evidence="1" key="1">
    <citation type="submission" date="2023-06" db="EMBL/GenBank/DDBJ databases">
        <authorList>
            <person name="Kurt Z."/>
        </authorList>
    </citation>
    <scope>NUCLEOTIDE SEQUENCE</scope>
</reference>
<keyword evidence="3" id="KW-1185">Reference proteome</keyword>
<sequence>MNDYQTLSSLQLLDNIIQTLKILHNALTQLIKLLKDSDFQPKAKLQKQNMILNIVTKFKHSINLADINIIKKRQQPLQILISSNSYQCIYSSELNVSSGNNTHSKSKLKEINSQIDLINSNQYKINSIFLQDLTSKDPSQEQIDININELVIETPLIIEIETQNIEQLEQIKLTQFMKDKFINKLQIAIFAFKKSIKKANFNQKILLQIIKNQINEVELFTADSNEFLARNDQSNLLEQNSEANHLTLSDYNIQATLMNGKIQYTGRENQIVDFLQVLEQYKSGKCIIVQDHDSIIVEQV</sequence>
<evidence type="ECO:0000313" key="2">
    <source>
        <dbReference type="EMBL" id="CAL6055212.1"/>
    </source>
</evidence>
<comment type="caution">
    <text evidence="1">The sequence shown here is derived from an EMBL/GenBank/DDBJ whole genome shotgun (WGS) entry which is preliminary data.</text>
</comment>
<accession>A0AA86N8L6</accession>
<dbReference type="Proteomes" id="UP001642409">
    <property type="component" value="Unassembled WGS sequence"/>
</dbReference>
<dbReference type="AlphaFoldDB" id="A0AA86N8L6"/>
<evidence type="ECO:0000313" key="3">
    <source>
        <dbReference type="Proteomes" id="UP001642409"/>
    </source>
</evidence>
<evidence type="ECO:0000313" key="1">
    <source>
        <dbReference type="EMBL" id="CAI9914748.1"/>
    </source>
</evidence>
<gene>
    <name evidence="1" type="ORF">HINF_LOCUS2393</name>
    <name evidence="2" type="ORF">HINF_LOCUS46436</name>
</gene>
<protein>
    <submittedName>
        <fullName evidence="2">Hypothetical_protein</fullName>
    </submittedName>
</protein>
<name>A0AA86N8L6_9EUKA</name>
<organism evidence="1">
    <name type="scientific">Hexamita inflata</name>
    <dbReference type="NCBI Taxonomy" id="28002"/>
    <lineage>
        <taxon>Eukaryota</taxon>
        <taxon>Metamonada</taxon>
        <taxon>Diplomonadida</taxon>
        <taxon>Hexamitidae</taxon>
        <taxon>Hexamitinae</taxon>
        <taxon>Hexamita</taxon>
    </lineage>
</organism>
<dbReference type="EMBL" id="CAXDID020000205">
    <property type="protein sequence ID" value="CAL6055212.1"/>
    <property type="molecule type" value="Genomic_DNA"/>
</dbReference>